<accession>X1C1M1</accession>
<dbReference type="PANTHER" id="PTHR11922:SF2">
    <property type="entry name" value="GMP SYNTHASE [GLUTAMINE-HYDROLYZING]"/>
    <property type="match status" value="1"/>
</dbReference>
<dbReference type="PROSITE" id="PS51273">
    <property type="entry name" value="GATASE_TYPE_1"/>
    <property type="match status" value="1"/>
</dbReference>
<organism evidence="7">
    <name type="scientific">marine sediment metagenome</name>
    <dbReference type="NCBI Taxonomy" id="412755"/>
    <lineage>
        <taxon>unclassified sequences</taxon>
        <taxon>metagenomes</taxon>
        <taxon>ecological metagenomes</taxon>
    </lineage>
</organism>
<keyword evidence="5" id="KW-0067">ATP-binding</keyword>
<dbReference type="InterPro" id="IPR029062">
    <property type="entry name" value="Class_I_gatase-like"/>
</dbReference>
<dbReference type="PANTHER" id="PTHR11922">
    <property type="entry name" value="GMP SYNTHASE-RELATED"/>
    <property type="match status" value="1"/>
</dbReference>
<comment type="caution">
    <text evidence="7">The sequence shown here is derived from an EMBL/GenBank/DDBJ whole genome shotgun (WGS) entry which is preliminary data.</text>
</comment>
<dbReference type="Pfam" id="PF00117">
    <property type="entry name" value="GATase"/>
    <property type="match status" value="1"/>
</dbReference>
<dbReference type="Gene3D" id="3.40.50.880">
    <property type="match status" value="1"/>
</dbReference>
<name>X1C1M1_9ZZZZ</name>
<keyword evidence="2" id="KW-0547">Nucleotide-binding</keyword>
<keyword evidence="3" id="KW-0332">GMP biosynthesis</keyword>
<dbReference type="GO" id="GO:0003921">
    <property type="term" value="F:GMP synthase activity"/>
    <property type="evidence" value="ECO:0007669"/>
    <property type="project" value="TreeGrafter"/>
</dbReference>
<dbReference type="AlphaFoldDB" id="X1C1M1"/>
<protein>
    <recommendedName>
        <fullName evidence="6">Glutamine amidotransferase domain-containing protein</fullName>
    </recommendedName>
</protein>
<evidence type="ECO:0000256" key="3">
    <source>
        <dbReference type="ARBA" id="ARBA00022749"/>
    </source>
</evidence>
<dbReference type="GO" id="GO:0005524">
    <property type="term" value="F:ATP binding"/>
    <property type="evidence" value="ECO:0007669"/>
    <property type="project" value="UniProtKB-KW"/>
</dbReference>
<sequence>MDKICILDMGSQYTHLIARRIREHGVYSEILPNNISIDELKRHKPIGIILSGGPSSVYEEKSPQLTEDFFTYTKKEKIPVLGICYGLHLIIHQ</sequence>
<evidence type="ECO:0000256" key="2">
    <source>
        <dbReference type="ARBA" id="ARBA00022741"/>
    </source>
</evidence>
<gene>
    <name evidence="7" type="ORF">S01H4_39760</name>
</gene>
<reference evidence="7" key="1">
    <citation type="journal article" date="2014" name="Front. Microbiol.">
        <title>High frequency of phylogenetically diverse reductive dehalogenase-homologous genes in deep subseafloor sedimentary metagenomes.</title>
        <authorList>
            <person name="Kawai M."/>
            <person name="Futagami T."/>
            <person name="Toyoda A."/>
            <person name="Takaki Y."/>
            <person name="Nishi S."/>
            <person name="Hori S."/>
            <person name="Arai W."/>
            <person name="Tsubouchi T."/>
            <person name="Morono Y."/>
            <person name="Uchiyama I."/>
            <person name="Ito T."/>
            <person name="Fujiyama A."/>
            <person name="Inagaki F."/>
            <person name="Takami H."/>
        </authorList>
    </citation>
    <scope>NUCLEOTIDE SEQUENCE</scope>
    <source>
        <strain evidence="7">Expedition CK06-06</strain>
    </source>
</reference>
<keyword evidence="1" id="KW-0436">Ligase</keyword>
<dbReference type="GO" id="GO:0005829">
    <property type="term" value="C:cytosol"/>
    <property type="evidence" value="ECO:0007669"/>
    <property type="project" value="TreeGrafter"/>
</dbReference>
<keyword evidence="4" id="KW-0658">Purine biosynthesis</keyword>
<evidence type="ECO:0000313" key="7">
    <source>
        <dbReference type="EMBL" id="GAH01971.1"/>
    </source>
</evidence>
<evidence type="ECO:0000256" key="1">
    <source>
        <dbReference type="ARBA" id="ARBA00022598"/>
    </source>
</evidence>
<proteinExistence type="predicted"/>
<dbReference type="InterPro" id="IPR017926">
    <property type="entry name" value="GATASE"/>
</dbReference>
<dbReference type="SUPFAM" id="SSF52317">
    <property type="entry name" value="Class I glutamine amidotransferase-like"/>
    <property type="match status" value="1"/>
</dbReference>
<feature type="domain" description="Glutamine amidotransferase" evidence="6">
    <location>
        <begin position="6"/>
        <end position="92"/>
    </location>
</feature>
<evidence type="ECO:0000259" key="6">
    <source>
        <dbReference type="Pfam" id="PF00117"/>
    </source>
</evidence>
<evidence type="ECO:0000256" key="5">
    <source>
        <dbReference type="ARBA" id="ARBA00022840"/>
    </source>
</evidence>
<dbReference type="EMBL" id="BART01021579">
    <property type="protein sequence ID" value="GAH01971.1"/>
    <property type="molecule type" value="Genomic_DNA"/>
</dbReference>
<evidence type="ECO:0000256" key="4">
    <source>
        <dbReference type="ARBA" id="ARBA00022755"/>
    </source>
</evidence>